<evidence type="ECO:0000256" key="2">
    <source>
        <dbReference type="SAM" id="Coils"/>
    </source>
</evidence>
<feature type="transmembrane region" description="Helical" evidence="3">
    <location>
        <begin position="400"/>
        <end position="420"/>
    </location>
</feature>
<feature type="domain" description="GAF" evidence="5">
    <location>
        <begin position="483"/>
        <end position="606"/>
    </location>
</feature>
<accession>A0ABV3VV49</accession>
<organism evidence="6 7">
    <name type="scientific">Lysinibacillus xylanilyticus</name>
    <dbReference type="NCBI Taxonomy" id="582475"/>
    <lineage>
        <taxon>Bacteria</taxon>
        <taxon>Bacillati</taxon>
        <taxon>Bacillota</taxon>
        <taxon>Bacilli</taxon>
        <taxon>Bacillales</taxon>
        <taxon>Bacillaceae</taxon>
        <taxon>Lysinibacillus</taxon>
    </lineage>
</organism>
<dbReference type="EMBL" id="JBFRHK010000003">
    <property type="protein sequence ID" value="MEX3744755.1"/>
    <property type="molecule type" value="Genomic_DNA"/>
</dbReference>
<dbReference type="Pfam" id="PF13492">
    <property type="entry name" value="GAF_3"/>
    <property type="match status" value="1"/>
</dbReference>
<protein>
    <submittedName>
        <fullName evidence="6">NAD-dependent epimerase/dehydratase family protein</fullName>
    </submittedName>
</protein>
<dbReference type="Pfam" id="PF01370">
    <property type="entry name" value="Epimerase"/>
    <property type="match status" value="1"/>
</dbReference>
<keyword evidence="7" id="KW-1185">Reference proteome</keyword>
<evidence type="ECO:0000313" key="7">
    <source>
        <dbReference type="Proteomes" id="UP001558534"/>
    </source>
</evidence>
<evidence type="ECO:0000259" key="5">
    <source>
        <dbReference type="Pfam" id="PF13492"/>
    </source>
</evidence>
<evidence type="ECO:0000313" key="6">
    <source>
        <dbReference type="EMBL" id="MEX3744755.1"/>
    </source>
</evidence>
<dbReference type="SUPFAM" id="SSF51735">
    <property type="entry name" value="NAD(P)-binding Rossmann-fold domains"/>
    <property type="match status" value="1"/>
</dbReference>
<dbReference type="InterPro" id="IPR001509">
    <property type="entry name" value="Epimerase_deHydtase"/>
</dbReference>
<gene>
    <name evidence="6" type="ORF">AB1300_06350</name>
</gene>
<dbReference type="PANTHER" id="PTHR43000">
    <property type="entry name" value="DTDP-D-GLUCOSE 4,6-DEHYDRATASE-RELATED"/>
    <property type="match status" value="1"/>
</dbReference>
<sequence>MKVLITGGYGFIGSHVADRFYKEGYEVHIIDNLVTGKKENVTFKHKFYHLSIDDPKCRKVFAAYNFDIVVHLAAQASVATSMHNPTYDAQSNIVGLVQMLKFATEYKVKKFIFASSAAVYGEQSELPITEGVHTNPISPYGLSKLMGEKYCNNWAASQGLSSICFRFSNVYGPRQTHEGEGGVVSIFLNRLLTNHKLYVHGDGNQTRDFIYVEDVAFAIYRASQSTLTGIYNLSTNTEASVNDLIHHYESFHGAVETVQVASREGDIQRSVLNNARIIQDLDWAPLYTFEEGLQKTYEWGASSKPVEQAVVKEKKVVPNWYTNIKPYLENFILFFVLSVIVMSVDIPIFSVFEVGIFYIITLGAIYGNRQAFFAVCLSISLLLVDYFRQGREIVSLLYDTTFFFQISIFLFIGLVVGYSVQRKNIKIAEQQETLDDLQTRHDFLETIHEELRDVKDELQLRVLNNEDSFGKIYSITKELNEVEPEKIFTHTIEVVQKTMRCENVSIYLLNEDQTYLRLVASSYLLGEKPRTSSLKVADTRYIQQIISTKTIFANRNLLANVPEMAAPIFYDNKIKAILTINDLPFSSFSNYHENLFKVISGLIETSLNRAFEYIRLTEESRYIGQSIILQPDVFHEILNSKMLAKEKYNMPYALLKIQVDAGVLQQVAGKAHQLLRETDYIGYIEDKLFVLLSNTTKEDVSFIVNRFNNAGIETEDYHGVLV</sequence>
<evidence type="ECO:0000256" key="3">
    <source>
        <dbReference type="SAM" id="Phobius"/>
    </source>
</evidence>
<dbReference type="InterPro" id="IPR029016">
    <property type="entry name" value="GAF-like_dom_sf"/>
</dbReference>
<name>A0ABV3VV49_9BACI</name>
<keyword evidence="3" id="KW-1133">Transmembrane helix</keyword>
<reference evidence="6 7" key="1">
    <citation type="submission" date="2024-07" db="EMBL/GenBank/DDBJ databases">
        <title>Characterization of a bacterium isolated from hydrolysated instant sea cucumber by whole-genome sequencing and metabolomics.</title>
        <authorList>
            <person name="Luo X."/>
            <person name="Zhang Z."/>
            <person name="Zheng Z."/>
            <person name="Zhang W."/>
            <person name="Ming T."/>
            <person name="Jiao L."/>
            <person name="Su X."/>
            <person name="Kong F."/>
            <person name="Xu J."/>
        </authorList>
    </citation>
    <scope>NUCLEOTIDE SEQUENCE [LARGE SCALE GENOMIC DNA]</scope>
    <source>
        <strain evidence="6 7">XL-2024</strain>
    </source>
</reference>
<dbReference type="Gene3D" id="3.40.50.720">
    <property type="entry name" value="NAD(P)-binding Rossmann-like Domain"/>
    <property type="match status" value="1"/>
</dbReference>
<keyword evidence="2" id="KW-0175">Coiled coil</keyword>
<feature type="transmembrane region" description="Helical" evidence="3">
    <location>
        <begin position="371"/>
        <end position="388"/>
    </location>
</feature>
<evidence type="ECO:0000259" key="4">
    <source>
        <dbReference type="Pfam" id="PF01370"/>
    </source>
</evidence>
<comment type="similarity">
    <text evidence="1">Belongs to the NAD(P)-dependent epimerase/dehydratase family.</text>
</comment>
<dbReference type="RefSeq" id="WP_368635694.1">
    <property type="nucleotide sequence ID" value="NZ_JBFRHK010000003.1"/>
</dbReference>
<comment type="caution">
    <text evidence="6">The sequence shown here is derived from an EMBL/GenBank/DDBJ whole genome shotgun (WGS) entry which is preliminary data.</text>
</comment>
<proteinExistence type="inferred from homology"/>
<dbReference type="InterPro" id="IPR036291">
    <property type="entry name" value="NAD(P)-bd_dom_sf"/>
</dbReference>
<evidence type="ECO:0000256" key="1">
    <source>
        <dbReference type="ARBA" id="ARBA00007637"/>
    </source>
</evidence>
<dbReference type="InterPro" id="IPR003018">
    <property type="entry name" value="GAF"/>
</dbReference>
<keyword evidence="3" id="KW-0812">Transmembrane</keyword>
<dbReference type="Proteomes" id="UP001558534">
    <property type="component" value="Unassembled WGS sequence"/>
</dbReference>
<dbReference type="Gene3D" id="3.30.450.40">
    <property type="match status" value="1"/>
</dbReference>
<dbReference type="SUPFAM" id="SSF55781">
    <property type="entry name" value="GAF domain-like"/>
    <property type="match status" value="1"/>
</dbReference>
<feature type="transmembrane region" description="Helical" evidence="3">
    <location>
        <begin position="331"/>
        <end position="359"/>
    </location>
</feature>
<keyword evidence="3" id="KW-0472">Membrane</keyword>
<dbReference type="Gene3D" id="3.90.25.10">
    <property type="entry name" value="UDP-galactose 4-epimerase, domain 1"/>
    <property type="match status" value="1"/>
</dbReference>
<feature type="coiled-coil region" evidence="2">
    <location>
        <begin position="420"/>
        <end position="454"/>
    </location>
</feature>
<feature type="domain" description="NAD-dependent epimerase/dehydratase" evidence="4">
    <location>
        <begin position="3"/>
        <end position="232"/>
    </location>
</feature>